<comment type="catalytic activity">
    <reaction evidence="19">
        <text>L-threonyl-[protein] + ATP = O-phospho-L-threonyl-[protein] + ADP + H(+)</text>
        <dbReference type="Rhea" id="RHEA:46608"/>
        <dbReference type="Rhea" id="RHEA-COMP:11060"/>
        <dbReference type="Rhea" id="RHEA-COMP:11605"/>
        <dbReference type="ChEBI" id="CHEBI:15378"/>
        <dbReference type="ChEBI" id="CHEBI:30013"/>
        <dbReference type="ChEBI" id="CHEBI:30616"/>
        <dbReference type="ChEBI" id="CHEBI:61977"/>
        <dbReference type="ChEBI" id="CHEBI:456216"/>
        <dbReference type="EC" id="2.7.11.1"/>
    </reaction>
</comment>
<dbReference type="PROSITE" id="PS00109">
    <property type="entry name" value="PROTEIN_KINASE_TYR"/>
    <property type="match status" value="1"/>
</dbReference>
<evidence type="ECO:0000256" key="9">
    <source>
        <dbReference type="ARBA" id="ARBA00022692"/>
    </source>
</evidence>
<dbReference type="GO" id="GO:0005886">
    <property type="term" value="C:plasma membrane"/>
    <property type="evidence" value="ECO:0007669"/>
    <property type="project" value="UniProtKB-SubCell"/>
</dbReference>
<dbReference type="InterPro" id="IPR008266">
    <property type="entry name" value="Tyr_kinase_AS"/>
</dbReference>
<evidence type="ECO:0000256" key="4">
    <source>
        <dbReference type="ARBA" id="ARBA00022475"/>
    </source>
</evidence>
<dbReference type="InterPro" id="IPR032675">
    <property type="entry name" value="LRR_dom_sf"/>
</dbReference>
<evidence type="ECO:0000256" key="19">
    <source>
        <dbReference type="ARBA" id="ARBA00047899"/>
    </source>
</evidence>
<comment type="subcellular location">
    <subcellularLocation>
        <location evidence="1">Cell membrane</location>
        <topology evidence="1">Single-pass membrane protein</topology>
    </subcellularLocation>
    <subcellularLocation>
        <location evidence="2">Membrane</location>
        <topology evidence="2">Single-pass type I membrane protein</topology>
    </subcellularLocation>
</comment>
<dbReference type="GO" id="GO:0051707">
    <property type="term" value="P:response to other organism"/>
    <property type="evidence" value="ECO:0007669"/>
    <property type="project" value="UniProtKB-ARBA"/>
</dbReference>
<dbReference type="Pfam" id="PF00560">
    <property type="entry name" value="LRR_1"/>
    <property type="match status" value="4"/>
</dbReference>
<keyword evidence="15 22" id="KW-1133">Transmembrane helix</keyword>
<dbReference type="InterPro" id="IPR003591">
    <property type="entry name" value="Leu-rich_rpt_typical-subtyp"/>
</dbReference>
<keyword evidence="18" id="KW-0325">Glycoprotein</keyword>
<protein>
    <recommendedName>
        <fullName evidence="3">non-specific serine/threonine protein kinase</fullName>
        <ecNumber evidence="3">2.7.11.1</ecNumber>
    </recommendedName>
</protein>
<evidence type="ECO:0000256" key="13">
    <source>
        <dbReference type="ARBA" id="ARBA00022777"/>
    </source>
</evidence>
<keyword evidence="16 22" id="KW-0472">Membrane</keyword>
<evidence type="ECO:0000256" key="15">
    <source>
        <dbReference type="ARBA" id="ARBA00022989"/>
    </source>
</evidence>
<evidence type="ECO:0000256" key="5">
    <source>
        <dbReference type="ARBA" id="ARBA00022527"/>
    </source>
</evidence>
<evidence type="ECO:0000256" key="18">
    <source>
        <dbReference type="ARBA" id="ARBA00023180"/>
    </source>
</evidence>
<dbReference type="Gene3D" id="1.10.510.10">
    <property type="entry name" value="Transferase(Phosphotransferase) domain 1"/>
    <property type="match status" value="1"/>
</dbReference>
<dbReference type="FunFam" id="3.80.10.10:FF:000177">
    <property type="entry name" value="Leucine-rich repeat receptor-like serine/threonine-protein kinase At1g17230"/>
    <property type="match status" value="1"/>
</dbReference>
<evidence type="ECO:0000256" key="11">
    <source>
        <dbReference type="ARBA" id="ARBA00022737"/>
    </source>
</evidence>
<evidence type="ECO:0000256" key="6">
    <source>
        <dbReference type="ARBA" id="ARBA00022553"/>
    </source>
</evidence>
<dbReference type="AlphaFoldDB" id="A0AAD8JZH0"/>
<evidence type="ECO:0000259" key="24">
    <source>
        <dbReference type="PROSITE" id="PS50011"/>
    </source>
</evidence>
<dbReference type="Proteomes" id="UP001229421">
    <property type="component" value="Unassembled WGS sequence"/>
</dbReference>
<evidence type="ECO:0000256" key="10">
    <source>
        <dbReference type="ARBA" id="ARBA00022729"/>
    </source>
</evidence>
<feature type="binding site" evidence="21">
    <location>
        <position position="751"/>
    </location>
    <ligand>
        <name>ATP</name>
        <dbReference type="ChEBI" id="CHEBI:30616"/>
    </ligand>
</feature>
<keyword evidence="9 22" id="KW-0812">Transmembrane</keyword>
<keyword evidence="17" id="KW-0675">Receptor</keyword>
<dbReference type="FunFam" id="3.80.10.10:FF:000299">
    <property type="entry name" value="Piriformospora indica-insensitive protein 2"/>
    <property type="match status" value="1"/>
</dbReference>
<evidence type="ECO:0000313" key="25">
    <source>
        <dbReference type="EMBL" id="KAK1413664.1"/>
    </source>
</evidence>
<keyword evidence="11" id="KW-0677">Repeat</keyword>
<dbReference type="PANTHER" id="PTHR27000:SF775">
    <property type="entry name" value="PLANT INTRACELLULAR RAS-GROUP-RELATED LRR PROTEIN 3"/>
    <property type="match status" value="1"/>
</dbReference>
<gene>
    <name evidence="25" type="ORF">QVD17_35440</name>
</gene>
<evidence type="ECO:0000313" key="26">
    <source>
        <dbReference type="Proteomes" id="UP001229421"/>
    </source>
</evidence>
<keyword evidence="10 23" id="KW-0732">Signal</keyword>
<feature type="transmembrane region" description="Helical" evidence="22">
    <location>
        <begin position="660"/>
        <end position="683"/>
    </location>
</feature>
<dbReference type="InterPro" id="IPR011009">
    <property type="entry name" value="Kinase-like_dom_sf"/>
</dbReference>
<dbReference type="FunFam" id="3.30.200.20:FF:000309">
    <property type="entry name" value="Leucine-rich repeat receptor protein kinase MSP1"/>
    <property type="match status" value="1"/>
</dbReference>
<keyword evidence="6" id="KW-0597">Phosphoprotein</keyword>
<evidence type="ECO:0000256" key="8">
    <source>
        <dbReference type="ARBA" id="ARBA00022679"/>
    </source>
</evidence>
<comment type="catalytic activity">
    <reaction evidence="20">
        <text>L-seryl-[protein] + ATP = O-phospho-L-seryl-[protein] + ADP + H(+)</text>
        <dbReference type="Rhea" id="RHEA:17989"/>
        <dbReference type="Rhea" id="RHEA-COMP:9863"/>
        <dbReference type="Rhea" id="RHEA-COMP:11604"/>
        <dbReference type="ChEBI" id="CHEBI:15378"/>
        <dbReference type="ChEBI" id="CHEBI:29999"/>
        <dbReference type="ChEBI" id="CHEBI:30616"/>
        <dbReference type="ChEBI" id="CHEBI:83421"/>
        <dbReference type="ChEBI" id="CHEBI:456216"/>
        <dbReference type="EC" id="2.7.11.1"/>
    </reaction>
</comment>
<dbReference type="InterPro" id="IPR017441">
    <property type="entry name" value="Protein_kinase_ATP_BS"/>
</dbReference>
<dbReference type="GO" id="GO:0005524">
    <property type="term" value="F:ATP binding"/>
    <property type="evidence" value="ECO:0007669"/>
    <property type="project" value="UniProtKB-UniRule"/>
</dbReference>
<evidence type="ECO:0000256" key="1">
    <source>
        <dbReference type="ARBA" id="ARBA00004162"/>
    </source>
</evidence>
<keyword evidence="7" id="KW-0433">Leucine-rich repeat</keyword>
<dbReference type="Gene3D" id="3.80.10.10">
    <property type="entry name" value="Ribonuclease Inhibitor"/>
    <property type="match status" value="4"/>
</dbReference>
<feature type="signal peptide" evidence="23">
    <location>
        <begin position="1"/>
        <end position="22"/>
    </location>
</feature>
<organism evidence="25 26">
    <name type="scientific">Tagetes erecta</name>
    <name type="common">African marigold</name>
    <dbReference type="NCBI Taxonomy" id="13708"/>
    <lineage>
        <taxon>Eukaryota</taxon>
        <taxon>Viridiplantae</taxon>
        <taxon>Streptophyta</taxon>
        <taxon>Embryophyta</taxon>
        <taxon>Tracheophyta</taxon>
        <taxon>Spermatophyta</taxon>
        <taxon>Magnoliopsida</taxon>
        <taxon>eudicotyledons</taxon>
        <taxon>Gunneridae</taxon>
        <taxon>Pentapetalae</taxon>
        <taxon>asterids</taxon>
        <taxon>campanulids</taxon>
        <taxon>Asterales</taxon>
        <taxon>Asteraceae</taxon>
        <taxon>Asteroideae</taxon>
        <taxon>Heliantheae alliance</taxon>
        <taxon>Tageteae</taxon>
        <taxon>Tagetes</taxon>
    </lineage>
</organism>
<evidence type="ECO:0000256" key="23">
    <source>
        <dbReference type="SAM" id="SignalP"/>
    </source>
</evidence>
<sequence length="993" mass="110011">MSLSVAVILLLFSYYNILCISAEPINEASTALLKWKASLDKQSQSLLSSWVGNTSNPCHDNWLGIDCSAESVVISIKIQHSNLTGTLDDLDTCSLPNLESFDLSFNSLHGVIPSNIGNMSRLKYLGMSGNYFSGIIPSEIGMLQSLDMLYLTGNCLTGPIPDSIGNMTNLIVVFLSENALTGLVTNNIGNLRKLICIDFSENDLTGVIPSSIGNLTNLAHFYLNQNHLSGYIPPELVGARDLKDLQIGHNLIMGTIPATFRNFSSLETVRLSDNRLSGMIPDYFSNYTNLKALGLAVNQFSGPIPPALGKITPLVILSFIMNNLIGSIPQDMNLTNMEIFEVGYNMLVGRLPHDICVSGNLIHLGASNNFFSGRVSKSLKNCSSLQRVRLDGNQLTGNISEDFGIYPELNYIDLSNNNFYGEVSSNWGHCPKLTSLRISNNNLSGDISKDIGRATKLVELYLSSNRLVGKIPKSFARLSSLTNMYLDGNKLSGTLPSELGYLYNLEELSLAKNDLTGPIDKDLGDCSKLRSLNLSGNKFDGVIPMNISKLEMLESLDLSENNLIGSLPSQLGGLKILQILNMSHNNFIGSIPSSFTEMLSLTVVDVSFNQLEGPLPKMRVFEEAPAEALGHNKQLCGNKTGLDCPIQGRNQGKKKKVSTVILIMLPTLGCFLLIFFGVIFFHLRKRNRNDTNRTHVTESNPFTIWSYDGKMMFESVIEALKDFDSQYIVGVGGHGTVYKAEMSKKVFAVKKIHKAEDGETQNLRSFKNEIRVLTKIRHQNIVKLYGFCSHSRHSFLVYEFLSGGSLRNVLNHMEQAIKFDWEKRLMAIKGIANALSYMHHDCSQPIIHRDLSSNNVLFDLDWVAHIADFGIARLLEPDSLNWTSFAGTFGYAAPELAYTMEVNEKCDVYSFGILTLEVIMGKHPRDILTSPQDMVCWTEILDQRLAPTEEHIIEQVKSLVEVAFSCLDTNPRSRPSMKDIALGFLGDAKRINH</sequence>
<dbReference type="InterPro" id="IPR001611">
    <property type="entry name" value="Leu-rich_rpt"/>
</dbReference>
<dbReference type="Gene3D" id="3.30.200.20">
    <property type="entry name" value="Phosphorylase Kinase, domain 1"/>
    <property type="match status" value="1"/>
</dbReference>
<keyword evidence="4" id="KW-1003">Cell membrane</keyword>
<evidence type="ECO:0000256" key="2">
    <source>
        <dbReference type="ARBA" id="ARBA00004479"/>
    </source>
</evidence>
<dbReference type="EC" id="2.7.11.1" evidence="3"/>
<proteinExistence type="predicted"/>
<dbReference type="FunFam" id="1.10.510.10:FF:000479">
    <property type="entry name" value="Leucine-rich repeat receptor-like protein kinase"/>
    <property type="match status" value="1"/>
</dbReference>
<reference evidence="25" key="1">
    <citation type="journal article" date="2023" name="bioRxiv">
        <title>Improved chromosome-level genome assembly for marigold (Tagetes erecta).</title>
        <authorList>
            <person name="Jiang F."/>
            <person name="Yuan L."/>
            <person name="Wang S."/>
            <person name="Wang H."/>
            <person name="Xu D."/>
            <person name="Wang A."/>
            <person name="Fan W."/>
        </authorList>
    </citation>
    <scope>NUCLEOTIDE SEQUENCE</scope>
    <source>
        <strain evidence="25">WSJ</strain>
        <tissue evidence="25">Leaf</tissue>
    </source>
</reference>
<dbReference type="SUPFAM" id="SSF52058">
    <property type="entry name" value="L domain-like"/>
    <property type="match status" value="1"/>
</dbReference>
<evidence type="ECO:0000256" key="20">
    <source>
        <dbReference type="ARBA" id="ARBA00048679"/>
    </source>
</evidence>
<dbReference type="SUPFAM" id="SSF52047">
    <property type="entry name" value="RNI-like"/>
    <property type="match status" value="1"/>
</dbReference>
<dbReference type="InterPro" id="IPR013210">
    <property type="entry name" value="LRR_N_plant-typ"/>
</dbReference>
<name>A0AAD8JZH0_TARER</name>
<dbReference type="PROSITE" id="PS50011">
    <property type="entry name" value="PROTEIN_KINASE_DOM"/>
    <property type="match status" value="1"/>
</dbReference>
<keyword evidence="14 21" id="KW-0067">ATP-binding</keyword>
<dbReference type="SUPFAM" id="SSF56112">
    <property type="entry name" value="Protein kinase-like (PK-like)"/>
    <property type="match status" value="1"/>
</dbReference>
<evidence type="ECO:0000256" key="12">
    <source>
        <dbReference type="ARBA" id="ARBA00022741"/>
    </source>
</evidence>
<keyword evidence="26" id="KW-1185">Reference proteome</keyword>
<dbReference type="InterPro" id="IPR000719">
    <property type="entry name" value="Prot_kinase_dom"/>
</dbReference>
<comment type="caution">
    <text evidence="25">The sequence shown here is derived from an EMBL/GenBank/DDBJ whole genome shotgun (WGS) entry which is preliminary data.</text>
</comment>
<evidence type="ECO:0000256" key="3">
    <source>
        <dbReference type="ARBA" id="ARBA00012513"/>
    </source>
</evidence>
<evidence type="ECO:0000256" key="16">
    <source>
        <dbReference type="ARBA" id="ARBA00023136"/>
    </source>
</evidence>
<evidence type="ECO:0000256" key="22">
    <source>
        <dbReference type="SAM" id="Phobius"/>
    </source>
</evidence>
<dbReference type="Pfam" id="PF13855">
    <property type="entry name" value="LRR_8"/>
    <property type="match status" value="3"/>
</dbReference>
<evidence type="ECO:0000256" key="21">
    <source>
        <dbReference type="PROSITE-ProRule" id="PRU10141"/>
    </source>
</evidence>
<dbReference type="GO" id="GO:0004674">
    <property type="term" value="F:protein serine/threonine kinase activity"/>
    <property type="evidence" value="ECO:0007669"/>
    <property type="project" value="UniProtKB-KW"/>
</dbReference>
<dbReference type="GO" id="GO:0006952">
    <property type="term" value="P:defense response"/>
    <property type="evidence" value="ECO:0007669"/>
    <property type="project" value="UniProtKB-ARBA"/>
</dbReference>
<evidence type="ECO:0000256" key="17">
    <source>
        <dbReference type="ARBA" id="ARBA00023170"/>
    </source>
</evidence>
<dbReference type="EMBL" id="JAUHHV010000009">
    <property type="protein sequence ID" value="KAK1413664.1"/>
    <property type="molecule type" value="Genomic_DNA"/>
</dbReference>
<keyword evidence="13" id="KW-0418">Kinase</keyword>
<dbReference type="Pfam" id="PF00069">
    <property type="entry name" value="Pkinase"/>
    <property type="match status" value="1"/>
</dbReference>
<dbReference type="SMART" id="SM00369">
    <property type="entry name" value="LRR_TYP"/>
    <property type="match status" value="6"/>
</dbReference>
<dbReference type="Pfam" id="PF08263">
    <property type="entry name" value="LRRNT_2"/>
    <property type="match status" value="1"/>
</dbReference>
<evidence type="ECO:0000256" key="7">
    <source>
        <dbReference type="ARBA" id="ARBA00022614"/>
    </source>
</evidence>
<evidence type="ECO:0000256" key="14">
    <source>
        <dbReference type="ARBA" id="ARBA00022840"/>
    </source>
</evidence>
<dbReference type="FunFam" id="3.80.10.10:FF:000400">
    <property type="entry name" value="Nuclear pore complex protein NUP107"/>
    <property type="match status" value="1"/>
</dbReference>
<keyword evidence="8" id="KW-0808">Transferase</keyword>
<feature type="domain" description="Protein kinase" evidence="24">
    <location>
        <begin position="723"/>
        <end position="993"/>
    </location>
</feature>
<feature type="chain" id="PRO_5042165010" description="non-specific serine/threonine protein kinase" evidence="23">
    <location>
        <begin position="23"/>
        <end position="993"/>
    </location>
</feature>
<keyword evidence="12 21" id="KW-0547">Nucleotide-binding</keyword>
<accession>A0AAD8JZH0</accession>
<dbReference type="PANTHER" id="PTHR27000">
    <property type="entry name" value="LEUCINE-RICH REPEAT RECEPTOR-LIKE PROTEIN KINASE FAMILY PROTEIN-RELATED"/>
    <property type="match status" value="1"/>
</dbReference>
<dbReference type="PROSITE" id="PS00107">
    <property type="entry name" value="PROTEIN_KINASE_ATP"/>
    <property type="match status" value="1"/>
</dbReference>
<keyword evidence="5" id="KW-0723">Serine/threonine-protein kinase</keyword>